<organism evidence="1">
    <name type="scientific">marine metagenome</name>
    <dbReference type="NCBI Taxonomy" id="408172"/>
    <lineage>
        <taxon>unclassified sequences</taxon>
        <taxon>metagenomes</taxon>
        <taxon>ecological metagenomes</taxon>
    </lineage>
</organism>
<sequence>VILISSAFVYFKPKETQTKNIFNAEYYRGLNYLLNNEEDKAFKIFTALMDVDSSTIETHLALGGLYRKRGEFDKAILIHQNLLSRPTLELELKNQALYELAKDFYSAGLYDRAEKIFKNLSEIKVYR</sequence>
<proteinExistence type="predicted"/>
<dbReference type="SUPFAM" id="SSF48452">
    <property type="entry name" value="TPR-like"/>
    <property type="match status" value="1"/>
</dbReference>
<dbReference type="EMBL" id="UINC01205513">
    <property type="protein sequence ID" value="SVE26720.1"/>
    <property type="molecule type" value="Genomic_DNA"/>
</dbReference>
<gene>
    <name evidence="1" type="ORF">METZ01_LOCUS479574</name>
</gene>
<dbReference type="AlphaFoldDB" id="A0A383C3W9"/>
<reference evidence="1" key="1">
    <citation type="submission" date="2018-05" db="EMBL/GenBank/DDBJ databases">
        <authorList>
            <person name="Lanie J.A."/>
            <person name="Ng W.-L."/>
            <person name="Kazmierczak K.M."/>
            <person name="Andrzejewski T.M."/>
            <person name="Davidsen T.M."/>
            <person name="Wayne K.J."/>
            <person name="Tettelin H."/>
            <person name="Glass J.I."/>
            <person name="Rusch D."/>
            <person name="Podicherti R."/>
            <person name="Tsui H.-C.T."/>
            <person name="Winkler M.E."/>
        </authorList>
    </citation>
    <scope>NUCLEOTIDE SEQUENCE</scope>
</reference>
<dbReference type="Gene3D" id="1.25.40.10">
    <property type="entry name" value="Tetratricopeptide repeat domain"/>
    <property type="match status" value="1"/>
</dbReference>
<dbReference type="InterPro" id="IPR011990">
    <property type="entry name" value="TPR-like_helical_dom_sf"/>
</dbReference>
<dbReference type="InterPro" id="IPR019734">
    <property type="entry name" value="TPR_rpt"/>
</dbReference>
<dbReference type="Pfam" id="PF13176">
    <property type="entry name" value="TPR_7"/>
    <property type="match status" value="1"/>
</dbReference>
<evidence type="ECO:0000313" key="1">
    <source>
        <dbReference type="EMBL" id="SVE26720.1"/>
    </source>
</evidence>
<feature type="non-terminal residue" evidence="1">
    <location>
        <position position="1"/>
    </location>
</feature>
<protein>
    <submittedName>
        <fullName evidence="1">Uncharacterized protein</fullName>
    </submittedName>
</protein>
<name>A0A383C3W9_9ZZZZ</name>
<accession>A0A383C3W9</accession>